<evidence type="ECO:0000256" key="6">
    <source>
        <dbReference type="ARBA" id="ARBA00022839"/>
    </source>
</evidence>
<keyword evidence="12" id="KW-1185">Reference proteome</keyword>
<dbReference type="OrthoDB" id="47785at2759"/>
<dbReference type="InterPro" id="IPR010347">
    <property type="entry name" value="Tdp1"/>
</dbReference>
<organism evidence="11 12">
    <name type="scientific">Wickerhamomyces anomalus (strain ATCC 58044 / CBS 1984 / NCYC 433 / NRRL Y-366-8)</name>
    <name type="common">Yeast</name>
    <name type="synonym">Hansenula anomala</name>
    <dbReference type="NCBI Taxonomy" id="683960"/>
    <lineage>
        <taxon>Eukaryota</taxon>
        <taxon>Fungi</taxon>
        <taxon>Dikarya</taxon>
        <taxon>Ascomycota</taxon>
        <taxon>Saccharomycotina</taxon>
        <taxon>Saccharomycetes</taxon>
        <taxon>Phaffomycetales</taxon>
        <taxon>Wickerhamomycetaceae</taxon>
        <taxon>Wickerhamomyces</taxon>
    </lineage>
</organism>
<feature type="site" description="Interaction with DNA" evidence="9">
    <location>
        <position position="2"/>
    </location>
</feature>
<evidence type="ECO:0000313" key="11">
    <source>
        <dbReference type="EMBL" id="ODQ60057.1"/>
    </source>
</evidence>
<gene>
    <name evidence="11" type="ORF">WICANDRAFT_92173</name>
</gene>
<sequence length="100" mass="11055">MSKQAWGTTPTKDTIKSQRPISAVSNYETGVLISPTDYGSGKKLVPLEIGEERKLSDDEIPIILPFRLPPEQYKADDQPWCMKNACNLPDILGAIHLGTD</sequence>
<keyword evidence="8" id="KW-0539">Nucleus</keyword>
<evidence type="ECO:0000256" key="10">
    <source>
        <dbReference type="SAM" id="MobiDB-lite"/>
    </source>
</evidence>
<dbReference type="RefSeq" id="XP_019039264.1">
    <property type="nucleotide sequence ID" value="XM_019186349.1"/>
</dbReference>
<evidence type="ECO:0000256" key="3">
    <source>
        <dbReference type="ARBA" id="ARBA00022722"/>
    </source>
</evidence>
<evidence type="ECO:0000256" key="5">
    <source>
        <dbReference type="ARBA" id="ARBA00022801"/>
    </source>
</evidence>
<evidence type="ECO:0000256" key="4">
    <source>
        <dbReference type="ARBA" id="ARBA00022763"/>
    </source>
</evidence>
<protein>
    <submittedName>
        <fullName evidence="11">Uncharacterized protein</fullName>
    </submittedName>
</protein>
<evidence type="ECO:0000256" key="7">
    <source>
        <dbReference type="ARBA" id="ARBA00023204"/>
    </source>
</evidence>
<dbReference type="Pfam" id="PF06087">
    <property type="entry name" value="Tyr-DNA_phospho"/>
    <property type="match status" value="1"/>
</dbReference>
<dbReference type="PANTHER" id="PTHR12415:SF0">
    <property type="entry name" value="TYROSYL-DNA PHOSPHODIESTERASE 1"/>
    <property type="match status" value="1"/>
</dbReference>
<dbReference type="GO" id="GO:0003690">
    <property type="term" value="F:double-stranded DNA binding"/>
    <property type="evidence" value="ECO:0007669"/>
    <property type="project" value="TreeGrafter"/>
</dbReference>
<keyword evidence="5" id="KW-0378">Hydrolase</keyword>
<dbReference type="Proteomes" id="UP000094112">
    <property type="component" value="Unassembled WGS sequence"/>
</dbReference>
<keyword evidence="6" id="KW-0269">Exonuclease</keyword>
<dbReference type="Gene3D" id="3.30.870.10">
    <property type="entry name" value="Endonuclease Chain A"/>
    <property type="match status" value="1"/>
</dbReference>
<dbReference type="SUPFAM" id="SSF56024">
    <property type="entry name" value="Phospholipase D/nuclease"/>
    <property type="match status" value="1"/>
</dbReference>
<dbReference type="PANTHER" id="PTHR12415">
    <property type="entry name" value="TYROSYL-DNA PHOSPHODIESTERASE 1"/>
    <property type="match status" value="1"/>
</dbReference>
<evidence type="ECO:0000256" key="8">
    <source>
        <dbReference type="ARBA" id="ARBA00023242"/>
    </source>
</evidence>
<name>A0A1E3P5G2_WICAA</name>
<dbReference type="GO" id="GO:0017005">
    <property type="term" value="F:3'-tyrosyl-DNA phosphodiesterase activity"/>
    <property type="evidence" value="ECO:0007669"/>
    <property type="project" value="TreeGrafter"/>
</dbReference>
<dbReference type="EMBL" id="KV454210">
    <property type="protein sequence ID" value="ODQ60057.1"/>
    <property type="molecule type" value="Genomic_DNA"/>
</dbReference>
<proteinExistence type="inferred from homology"/>
<feature type="region of interest" description="Disordered" evidence="10">
    <location>
        <begin position="1"/>
        <end position="20"/>
    </location>
</feature>
<dbReference type="GO" id="GO:0003697">
    <property type="term" value="F:single-stranded DNA binding"/>
    <property type="evidence" value="ECO:0007669"/>
    <property type="project" value="TreeGrafter"/>
</dbReference>
<keyword evidence="7" id="KW-0234">DNA repair</keyword>
<dbReference type="AlphaFoldDB" id="A0A1E3P5G2"/>
<evidence type="ECO:0000256" key="1">
    <source>
        <dbReference type="ARBA" id="ARBA00004123"/>
    </source>
</evidence>
<keyword evidence="3" id="KW-0540">Nuclease</keyword>
<comment type="similarity">
    <text evidence="2">Belongs to the tyrosyl-DNA phosphodiesterase family.</text>
</comment>
<reference evidence="11 12" key="1">
    <citation type="journal article" date="2016" name="Proc. Natl. Acad. Sci. U.S.A.">
        <title>Comparative genomics of biotechnologically important yeasts.</title>
        <authorList>
            <person name="Riley R."/>
            <person name="Haridas S."/>
            <person name="Wolfe K.H."/>
            <person name="Lopes M.R."/>
            <person name="Hittinger C.T."/>
            <person name="Goeker M."/>
            <person name="Salamov A.A."/>
            <person name="Wisecaver J.H."/>
            <person name="Long T.M."/>
            <person name="Calvey C.H."/>
            <person name="Aerts A.L."/>
            <person name="Barry K.W."/>
            <person name="Choi C."/>
            <person name="Clum A."/>
            <person name="Coughlan A.Y."/>
            <person name="Deshpande S."/>
            <person name="Douglass A.P."/>
            <person name="Hanson S.J."/>
            <person name="Klenk H.-P."/>
            <person name="LaButti K.M."/>
            <person name="Lapidus A."/>
            <person name="Lindquist E.A."/>
            <person name="Lipzen A.M."/>
            <person name="Meier-Kolthoff J.P."/>
            <person name="Ohm R.A."/>
            <person name="Otillar R.P."/>
            <person name="Pangilinan J.L."/>
            <person name="Peng Y."/>
            <person name="Rokas A."/>
            <person name="Rosa C.A."/>
            <person name="Scheuner C."/>
            <person name="Sibirny A.A."/>
            <person name="Slot J.C."/>
            <person name="Stielow J.B."/>
            <person name="Sun H."/>
            <person name="Kurtzman C.P."/>
            <person name="Blackwell M."/>
            <person name="Grigoriev I.V."/>
            <person name="Jeffries T.W."/>
        </authorList>
    </citation>
    <scope>NUCLEOTIDE SEQUENCE [LARGE SCALE GENOMIC DNA]</scope>
    <source>
        <strain evidence="12">ATCC 58044 / CBS 1984 / NCYC 433 / NRRL Y-366-8</strain>
    </source>
</reference>
<evidence type="ECO:0000256" key="2">
    <source>
        <dbReference type="ARBA" id="ARBA00010205"/>
    </source>
</evidence>
<accession>A0A1E3P5G2</accession>
<dbReference type="GeneID" id="30203595"/>
<evidence type="ECO:0000256" key="9">
    <source>
        <dbReference type="PIRSR" id="PIRSR610347-3"/>
    </source>
</evidence>
<dbReference type="GO" id="GO:0005634">
    <property type="term" value="C:nucleus"/>
    <property type="evidence" value="ECO:0007669"/>
    <property type="project" value="UniProtKB-SubCell"/>
</dbReference>
<dbReference type="GO" id="GO:0004527">
    <property type="term" value="F:exonuclease activity"/>
    <property type="evidence" value="ECO:0007669"/>
    <property type="project" value="UniProtKB-KW"/>
</dbReference>
<evidence type="ECO:0000313" key="12">
    <source>
        <dbReference type="Proteomes" id="UP000094112"/>
    </source>
</evidence>
<comment type="subcellular location">
    <subcellularLocation>
        <location evidence="1">Nucleus</location>
    </subcellularLocation>
</comment>
<keyword evidence="4" id="KW-0227">DNA damage</keyword>
<dbReference type="GO" id="GO:0006281">
    <property type="term" value="P:DNA repair"/>
    <property type="evidence" value="ECO:0007669"/>
    <property type="project" value="UniProtKB-KW"/>
</dbReference>